<dbReference type="Proteomes" id="UP000011687">
    <property type="component" value="Unassembled WGS sequence"/>
</dbReference>
<sequence length="122" mass="13217">MAQQQLGGGAGNLTPDSDSASNPDKTGAHDWIDYLDVNSIQLISALAATLDTVAEVERYIEAETERWNRGAVLRILSARKRALESDSTTVEAGEDIETVFEYTGRRAGSQMQHNGDSAYVIS</sequence>
<name>M0KBR8_9EURY</name>
<reference evidence="3 4" key="1">
    <citation type="journal article" date="2014" name="PLoS Genet.">
        <title>Phylogenetically driven sequencing of extremely halophilic archaea reveals strategies for static and dynamic osmo-response.</title>
        <authorList>
            <person name="Becker E.A."/>
            <person name="Seitzer P.M."/>
            <person name="Tritt A."/>
            <person name="Larsen D."/>
            <person name="Krusor M."/>
            <person name="Yao A.I."/>
            <person name="Wu D."/>
            <person name="Madern D."/>
            <person name="Eisen J.A."/>
            <person name="Darling A.E."/>
            <person name="Facciotti M.T."/>
        </authorList>
    </citation>
    <scope>NUCLEOTIDE SEQUENCE [LARGE SCALE GENOMIC DNA]</scope>
    <source>
        <strain evidence="3 4">ATCC 33799</strain>
    </source>
</reference>
<feature type="region of interest" description="Disordered" evidence="1">
    <location>
        <begin position="1"/>
        <end position="28"/>
    </location>
</feature>
<comment type="caution">
    <text evidence="3">The sequence shown here is derived from an EMBL/GenBank/DDBJ whole genome shotgun (WGS) entry which is preliminary data.</text>
</comment>
<accession>M0KBR8</accession>
<feature type="domain" description="DUF8129" evidence="2">
    <location>
        <begin position="35"/>
        <end position="84"/>
    </location>
</feature>
<protein>
    <recommendedName>
        <fullName evidence="2">DUF8129 domain-containing protein</fullName>
    </recommendedName>
</protein>
<evidence type="ECO:0000256" key="1">
    <source>
        <dbReference type="SAM" id="MobiDB-lite"/>
    </source>
</evidence>
<feature type="compositionally biased region" description="Gly residues" evidence="1">
    <location>
        <begin position="1"/>
        <end position="11"/>
    </location>
</feature>
<organism evidence="3 4">
    <name type="scientific">Haloarcula marismortui ATCC 33799</name>
    <dbReference type="NCBI Taxonomy" id="662475"/>
    <lineage>
        <taxon>Archaea</taxon>
        <taxon>Methanobacteriati</taxon>
        <taxon>Methanobacteriota</taxon>
        <taxon>Stenosarchaea group</taxon>
        <taxon>Halobacteria</taxon>
        <taxon>Halobacteriales</taxon>
        <taxon>Haloarculaceae</taxon>
        <taxon>Haloarcula</taxon>
    </lineage>
</organism>
<dbReference type="PATRIC" id="fig|662475.6.peg.2216"/>
<dbReference type="EMBL" id="AOLS01000061">
    <property type="protein sequence ID" value="EMA17290.1"/>
    <property type="molecule type" value="Genomic_DNA"/>
</dbReference>
<dbReference type="AlphaFoldDB" id="M0KBR8"/>
<keyword evidence="4" id="KW-1185">Reference proteome</keyword>
<evidence type="ECO:0000313" key="3">
    <source>
        <dbReference type="EMBL" id="EMA17290.1"/>
    </source>
</evidence>
<dbReference type="Pfam" id="PF26450">
    <property type="entry name" value="DUF8129"/>
    <property type="match status" value="1"/>
</dbReference>
<evidence type="ECO:0000313" key="4">
    <source>
        <dbReference type="Proteomes" id="UP000011687"/>
    </source>
</evidence>
<gene>
    <name evidence="3" type="ORF">C435_11335</name>
</gene>
<evidence type="ECO:0000259" key="2">
    <source>
        <dbReference type="Pfam" id="PF26450"/>
    </source>
</evidence>
<dbReference type="RefSeq" id="WP_007189252.1">
    <property type="nucleotide sequence ID" value="NZ_AOLS01000061.1"/>
</dbReference>
<feature type="compositionally biased region" description="Polar residues" evidence="1">
    <location>
        <begin position="14"/>
        <end position="24"/>
    </location>
</feature>
<dbReference type="InterPro" id="IPR058442">
    <property type="entry name" value="DUF8129"/>
</dbReference>
<proteinExistence type="predicted"/>